<dbReference type="InterPro" id="IPR002172">
    <property type="entry name" value="LDrepeatLR_classA_rpt"/>
</dbReference>
<feature type="disulfide bond" evidence="8">
    <location>
        <begin position="67"/>
        <end position="85"/>
    </location>
</feature>
<evidence type="ECO:0000256" key="8">
    <source>
        <dbReference type="PROSITE-ProRule" id="PRU00124"/>
    </source>
</evidence>
<evidence type="ECO:0000256" key="5">
    <source>
        <dbReference type="ARBA" id="ARBA00022989"/>
    </source>
</evidence>
<reference evidence="10" key="3">
    <citation type="submission" date="2015-06" db="UniProtKB">
        <authorList>
            <consortium name="EnsemblMetazoa"/>
        </authorList>
    </citation>
    <scope>IDENTIFICATION</scope>
</reference>
<dbReference type="InterPro" id="IPR036055">
    <property type="entry name" value="LDL_receptor-like_sf"/>
</dbReference>
<keyword evidence="7 8" id="KW-1015">Disulfide bond</keyword>
<evidence type="ECO:0000313" key="10">
    <source>
        <dbReference type="EnsemblMetazoa" id="CapteP69499"/>
    </source>
</evidence>
<dbReference type="PANTHER" id="PTHR24270">
    <property type="entry name" value="LOW-DENSITY LIPOPROTEIN RECEPTOR-RELATED"/>
    <property type="match status" value="1"/>
</dbReference>
<comment type="subcellular location">
    <subcellularLocation>
        <location evidence="2">Endomembrane system</location>
    </subcellularLocation>
    <subcellularLocation>
        <location evidence="1">Membrane</location>
        <topology evidence="1">Single-pass membrane protein</topology>
    </subcellularLocation>
</comment>
<dbReference type="InterPro" id="IPR023415">
    <property type="entry name" value="LDLR_class-A_CS"/>
</dbReference>
<feature type="disulfide bond" evidence="8">
    <location>
        <begin position="8"/>
        <end position="26"/>
    </location>
</feature>
<dbReference type="PRINTS" id="PR00261">
    <property type="entry name" value="LDLRECEPTOR"/>
</dbReference>
<dbReference type="AlphaFoldDB" id="R7VD00"/>
<evidence type="ECO:0000313" key="9">
    <source>
        <dbReference type="EMBL" id="ELU14161.1"/>
    </source>
</evidence>
<reference evidence="11" key="1">
    <citation type="submission" date="2012-12" db="EMBL/GenBank/DDBJ databases">
        <authorList>
            <person name="Hellsten U."/>
            <person name="Grimwood J."/>
            <person name="Chapman J.A."/>
            <person name="Shapiro H."/>
            <person name="Aerts A."/>
            <person name="Otillar R.P."/>
            <person name="Terry A.Y."/>
            <person name="Boore J.L."/>
            <person name="Simakov O."/>
            <person name="Marletaz F."/>
            <person name="Cho S.-J."/>
            <person name="Edsinger-Gonzales E."/>
            <person name="Havlak P."/>
            <person name="Kuo D.-H."/>
            <person name="Larsson T."/>
            <person name="Lv J."/>
            <person name="Arendt D."/>
            <person name="Savage R."/>
            <person name="Osoegawa K."/>
            <person name="de Jong P."/>
            <person name="Lindberg D.R."/>
            <person name="Seaver E.C."/>
            <person name="Weisblat D.A."/>
            <person name="Putnam N.H."/>
            <person name="Grigoriev I.V."/>
            <person name="Rokhsar D.S."/>
        </authorList>
    </citation>
    <scope>NUCLEOTIDE SEQUENCE</scope>
    <source>
        <strain evidence="11">I ESC-2004</strain>
    </source>
</reference>
<keyword evidence="3" id="KW-0812">Transmembrane</keyword>
<feature type="disulfide bond" evidence="8">
    <location>
        <begin position="1"/>
        <end position="13"/>
    </location>
</feature>
<protein>
    <submittedName>
        <fullName evidence="9 10">Uncharacterized protein</fullName>
    </submittedName>
</protein>
<dbReference type="OrthoDB" id="10062665at2759"/>
<comment type="caution">
    <text evidence="8">Lacks conserved residue(s) required for the propagation of feature annotation.</text>
</comment>
<accession>R7VD00</accession>
<dbReference type="InterPro" id="IPR050685">
    <property type="entry name" value="LDLR"/>
</dbReference>
<dbReference type="STRING" id="283909.R7VD00"/>
<evidence type="ECO:0000256" key="6">
    <source>
        <dbReference type="ARBA" id="ARBA00023136"/>
    </source>
</evidence>
<dbReference type="CDD" id="cd00112">
    <property type="entry name" value="LDLa"/>
    <property type="match status" value="2"/>
</dbReference>
<dbReference type="HOGENOM" id="CLU_085098_3_0_1"/>
<organism evidence="9">
    <name type="scientific">Capitella teleta</name>
    <name type="common">Polychaete worm</name>
    <dbReference type="NCBI Taxonomy" id="283909"/>
    <lineage>
        <taxon>Eukaryota</taxon>
        <taxon>Metazoa</taxon>
        <taxon>Spiralia</taxon>
        <taxon>Lophotrochozoa</taxon>
        <taxon>Annelida</taxon>
        <taxon>Polychaeta</taxon>
        <taxon>Sedentaria</taxon>
        <taxon>Scolecida</taxon>
        <taxon>Capitellidae</taxon>
        <taxon>Capitella</taxon>
    </lineage>
</organism>
<dbReference type="GO" id="GO:0005886">
    <property type="term" value="C:plasma membrane"/>
    <property type="evidence" value="ECO:0007669"/>
    <property type="project" value="TreeGrafter"/>
</dbReference>
<dbReference type="Proteomes" id="UP000014760">
    <property type="component" value="Unassembled WGS sequence"/>
</dbReference>
<dbReference type="SUPFAM" id="SSF57424">
    <property type="entry name" value="LDL receptor-like module"/>
    <property type="match status" value="2"/>
</dbReference>
<proteinExistence type="predicted"/>
<name>R7VD00_CAPTE</name>
<evidence type="ECO:0000256" key="2">
    <source>
        <dbReference type="ARBA" id="ARBA00004308"/>
    </source>
</evidence>
<keyword evidence="6" id="KW-0472">Membrane</keyword>
<sequence>CPPNTFTCGDGTCIMAHHVCDGDNDCLEGDDEQCDHLCSFEKFHRGLSCIHDCYSNVCTCIETHFQCPTGECIPMEKLCNGFPDCINGTDE</sequence>
<dbReference type="EnsemblMetazoa" id="CapteT69499">
    <property type="protein sequence ID" value="CapteP69499"/>
    <property type="gene ID" value="CapteG69499"/>
</dbReference>
<feature type="non-terminal residue" evidence="9">
    <location>
        <position position="1"/>
    </location>
</feature>
<evidence type="ECO:0000256" key="1">
    <source>
        <dbReference type="ARBA" id="ARBA00004167"/>
    </source>
</evidence>
<dbReference type="SMART" id="SM00192">
    <property type="entry name" value="LDLa"/>
    <property type="match status" value="2"/>
</dbReference>
<evidence type="ECO:0000256" key="3">
    <source>
        <dbReference type="ARBA" id="ARBA00022692"/>
    </source>
</evidence>
<reference evidence="9 11" key="2">
    <citation type="journal article" date="2013" name="Nature">
        <title>Insights into bilaterian evolution from three spiralian genomes.</title>
        <authorList>
            <person name="Simakov O."/>
            <person name="Marletaz F."/>
            <person name="Cho S.J."/>
            <person name="Edsinger-Gonzales E."/>
            <person name="Havlak P."/>
            <person name="Hellsten U."/>
            <person name="Kuo D.H."/>
            <person name="Larsson T."/>
            <person name="Lv J."/>
            <person name="Arendt D."/>
            <person name="Savage R."/>
            <person name="Osoegawa K."/>
            <person name="de Jong P."/>
            <person name="Grimwood J."/>
            <person name="Chapman J.A."/>
            <person name="Shapiro H."/>
            <person name="Aerts A."/>
            <person name="Otillar R.P."/>
            <person name="Terry A.Y."/>
            <person name="Boore J.L."/>
            <person name="Grigoriev I.V."/>
            <person name="Lindberg D.R."/>
            <person name="Seaver E.C."/>
            <person name="Weisblat D.A."/>
            <person name="Putnam N.H."/>
            <person name="Rokhsar D.S."/>
        </authorList>
    </citation>
    <scope>NUCLEOTIDE SEQUENCE</scope>
    <source>
        <strain evidence="9 11">I ESC-2004</strain>
    </source>
</reference>
<dbReference type="Gene3D" id="4.10.400.10">
    <property type="entry name" value="Low-density Lipoprotein Receptor"/>
    <property type="match status" value="2"/>
</dbReference>
<evidence type="ECO:0000313" key="11">
    <source>
        <dbReference type="Proteomes" id="UP000014760"/>
    </source>
</evidence>
<feature type="disulfide bond" evidence="8">
    <location>
        <begin position="60"/>
        <end position="72"/>
    </location>
</feature>
<keyword evidence="4" id="KW-0677">Repeat</keyword>
<keyword evidence="11" id="KW-1185">Reference proteome</keyword>
<dbReference type="GO" id="GO:0016192">
    <property type="term" value="P:vesicle-mediated transport"/>
    <property type="evidence" value="ECO:0007669"/>
    <property type="project" value="UniProtKB-ARBA"/>
</dbReference>
<dbReference type="EMBL" id="KB294741">
    <property type="protein sequence ID" value="ELU14161.1"/>
    <property type="molecule type" value="Genomic_DNA"/>
</dbReference>
<dbReference type="PANTHER" id="PTHR24270:SF62">
    <property type="entry name" value="LOW-DENSITY LIPOPROTEIN RECEPTOR-RELATED PROTEIN 2"/>
    <property type="match status" value="1"/>
</dbReference>
<evidence type="ECO:0000256" key="4">
    <source>
        <dbReference type="ARBA" id="ARBA00022737"/>
    </source>
</evidence>
<evidence type="ECO:0000256" key="7">
    <source>
        <dbReference type="ARBA" id="ARBA00023157"/>
    </source>
</evidence>
<dbReference type="OMA" id="EKHCSCP"/>
<feature type="non-terminal residue" evidence="9">
    <location>
        <position position="91"/>
    </location>
</feature>
<dbReference type="GO" id="GO:0012505">
    <property type="term" value="C:endomembrane system"/>
    <property type="evidence" value="ECO:0007669"/>
    <property type="project" value="UniProtKB-SubCell"/>
</dbReference>
<dbReference type="EMBL" id="AMQN01018687">
    <property type="status" value="NOT_ANNOTATED_CDS"/>
    <property type="molecule type" value="Genomic_DNA"/>
</dbReference>
<dbReference type="PROSITE" id="PS01209">
    <property type="entry name" value="LDLRA_1"/>
    <property type="match status" value="1"/>
</dbReference>
<keyword evidence="5" id="KW-1133">Transmembrane helix</keyword>
<dbReference type="PROSITE" id="PS50068">
    <property type="entry name" value="LDLRA_2"/>
    <property type="match status" value="2"/>
</dbReference>
<gene>
    <name evidence="9" type="ORF">CAPTEDRAFT_69499</name>
</gene>
<dbReference type="Pfam" id="PF00057">
    <property type="entry name" value="Ldl_recept_a"/>
    <property type="match status" value="2"/>
</dbReference>